<comment type="similarity">
    <text evidence="10">In the C-terminal section; belongs to the DAO family.</text>
</comment>
<evidence type="ECO:0000256" key="5">
    <source>
        <dbReference type="ARBA" id="ARBA00022691"/>
    </source>
</evidence>
<dbReference type="Pfam" id="PF05430">
    <property type="entry name" value="Methyltransf_30"/>
    <property type="match status" value="1"/>
</dbReference>
<feature type="domain" description="MnmC-like methyltransferase" evidence="12">
    <location>
        <begin position="130"/>
        <end position="255"/>
    </location>
</feature>
<dbReference type="GO" id="GO:0050660">
    <property type="term" value="F:flavin adenine dinucleotide binding"/>
    <property type="evidence" value="ECO:0007669"/>
    <property type="project" value="UniProtKB-UniRule"/>
</dbReference>
<evidence type="ECO:0000259" key="12">
    <source>
        <dbReference type="Pfam" id="PF05430"/>
    </source>
</evidence>
<dbReference type="Gene3D" id="3.50.50.60">
    <property type="entry name" value="FAD/NAD(P)-binding domain"/>
    <property type="match status" value="1"/>
</dbReference>
<dbReference type="Gene3D" id="3.40.50.150">
    <property type="entry name" value="Vaccinia Virus protein VP39"/>
    <property type="match status" value="1"/>
</dbReference>
<evidence type="ECO:0000256" key="2">
    <source>
        <dbReference type="ARBA" id="ARBA00022603"/>
    </source>
</evidence>
<dbReference type="AlphaFoldDB" id="A0A3B0LXN7"/>
<keyword evidence="9 10" id="KW-0511">Multifunctional enzyme</keyword>
<feature type="domain" description="FAD dependent oxidoreductase" evidence="11">
    <location>
        <begin position="278"/>
        <end position="650"/>
    </location>
</feature>
<keyword evidence="6 10" id="KW-0819">tRNA processing</keyword>
<dbReference type="GO" id="GO:0032259">
    <property type="term" value="P:methylation"/>
    <property type="evidence" value="ECO:0007669"/>
    <property type="project" value="UniProtKB-KW"/>
</dbReference>
<dbReference type="GO" id="GO:0016645">
    <property type="term" value="F:oxidoreductase activity, acting on the CH-NH group of donors"/>
    <property type="evidence" value="ECO:0007669"/>
    <property type="project" value="InterPro"/>
</dbReference>
<protein>
    <recommendedName>
        <fullName evidence="10">tRNA 5-methylaminomethyl-2-thiouridine biosynthesis bifunctional protein MnmC</fullName>
        <shortName evidence="10">tRNA mnm(5)s(2)U biosynthesis bifunctional protein</shortName>
    </recommendedName>
    <domain>
        <recommendedName>
            <fullName evidence="10">tRNA (mnm(5)s(2)U34)-methyltransferase</fullName>
            <ecNumber evidence="10">2.1.1.61</ecNumber>
        </recommendedName>
    </domain>
    <domain>
        <recommendedName>
            <fullName evidence="10">FAD-dependent cmnm(5)s(2)U34 oxidoreductase</fullName>
            <ecNumber evidence="10">1.5.-.-</ecNumber>
        </recommendedName>
    </domain>
</protein>
<keyword evidence="4 10" id="KW-0808">Transferase</keyword>
<dbReference type="InterPro" id="IPR047785">
    <property type="entry name" value="tRNA_MNMC2"/>
</dbReference>
<gene>
    <name evidence="10 13" type="primary">mnmC</name>
    <name evidence="13" type="ORF">ARTV_0079</name>
</gene>
<dbReference type="GO" id="GO:0002098">
    <property type="term" value="P:tRNA wobble uridine modification"/>
    <property type="evidence" value="ECO:0007669"/>
    <property type="project" value="TreeGrafter"/>
</dbReference>
<dbReference type="InterPro" id="IPR036188">
    <property type="entry name" value="FAD/NAD-bd_sf"/>
</dbReference>
<evidence type="ECO:0000256" key="10">
    <source>
        <dbReference type="HAMAP-Rule" id="MF_01102"/>
    </source>
</evidence>
<keyword evidence="3 10" id="KW-0285">Flavoprotein</keyword>
<evidence type="ECO:0000259" key="11">
    <source>
        <dbReference type="Pfam" id="PF01266"/>
    </source>
</evidence>
<dbReference type="SUPFAM" id="SSF51905">
    <property type="entry name" value="FAD/NAD(P)-binding domain"/>
    <property type="match status" value="1"/>
</dbReference>
<comment type="function">
    <text evidence="10">Catalyzes the last two steps in the biosynthesis of 5-methylaminomethyl-2-thiouridine (mnm(5)s(2)U) at the wobble position (U34) in tRNA. Catalyzes the FAD-dependent demodification of cmnm(5)s(2)U34 to nm(5)s(2)U34, followed by the transfer of a methyl group from S-adenosyl-L-methionine to nm(5)s(2)U34, to form mnm(5)s(2)U34.</text>
</comment>
<dbReference type="InterPro" id="IPR023032">
    <property type="entry name" value="tRNA_MAMT_biosynth_bifunc_MnmC"/>
</dbReference>
<dbReference type="Gene3D" id="3.30.9.10">
    <property type="entry name" value="D-Amino Acid Oxidase, subunit A, domain 2"/>
    <property type="match status" value="1"/>
</dbReference>
<dbReference type="NCBIfam" id="NF002484">
    <property type="entry name" value="PRK01747.1-5"/>
    <property type="match status" value="1"/>
</dbReference>
<dbReference type="PANTHER" id="PTHR13847:SF283">
    <property type="entry name" value="TRNA 5-METHYLAMINOMETHYL-2-THIOURIDINE BIOSYNTHESIS BIFUNCTIONAL PROTEIN MNMC"/>
    <property type="match status" value="1"/>
</dbReference>
<dbReference type="InterPro" id="IPR029063">
    <property type="entry name" value="SAM-dependent_MTases_sf"/>
</dbReference>
<dbReference type="NCBIfam" id="TIGR03197">
    <property type="entry name" value="MnmC_Cterm"/>
    <property type="match status" value="1"/>
</dbReference>
<feature type="region of interest" description="tRNA (mnm(5)s(2)U34)-methyltransferase" evidence="10">
    <location>
        <begin position="1"/>
        <end position="257"/>
    </location>
</feature>
<sequence length="688" mass="78379">MADYINNIVDNFVNTNEISQAKLSWNEQDIPISEHFGDVYYFNQNGLEESRYVFLAGNQLPNRFFSHSAKQYVIAETGFGTGLNFIAVCQLFIQFRQQAPNNQLQLLHYISFEKYPLSITDLLRVHQCWPELATFSKQICRQWPQSLPGCHRIVMEIGAIILDLWFGDINIQLPQLKSNFFNKIDSWFLDGFTPAKNPQMWSEQLFTTMANWGRDGCTFATFTSAGIVRRGLEKAGFQVKKIKGFGRKREMLTGQLLANQQSDPQPWFARQAASTTEDITIIGGGIASMMTDLALLRRGSQVTLYCQDPSVAQNASGNRQGALYPLLTGHHDGLERFFITAFTFAKRYYTQIQQLGITFAHDWSGLVQLAYDVKSRQKIEQILTKNWPADFARHETRQTLQTICGVDVNHDGIYYPAAGWLCPAELTSNSWQYEQQQGLISHFNHRLIHLENSATGWKLLFKQGDMQRQITHKTVIIANGHQLPLFSQTEKLPVSAVRGQVSHIPTTPILNQLQTTLCYAGYITPTHHQYHCLGASYKRHQLTLKYSKLEQQENHARLLTCLPDVEWTKEIDISQNASRQSIRCVTRDHLPMVGNIPDVNQLILQYAQLDKQLSEQHHILQAPIHDNLLVICALGARGLCSAPICAELLCSQIFAEPLPFDDDILANLNPNRFWIRKLLQGRAVKLDN</sequence>
<evidence type="ECO:0000256" key="4">
    <source>
        <dbReference type="ARBA" id="ARBA00022679"/>
    </source>
</evidence>
<evidence type="ECO:0000256" key="9">
    <source>
        <dbReference type="ARBA" id="ARBA00023268"/>
    </source>
</evidence>
<dbReference type="GO" id="GO:0004808">
    <property type="term" value="F:tRNA (5-methylaminomethyl-2-thiouridylate)(34)-methyltransferase activity"/>
    <property type="evidence" value="ECO:0007669"/>
    <property type="project" value="UniProtKB-EC"/>
</dbReference>
<dbReference type="InterPro" id="IPR008471">
    <property type="entry name" value="MnmC-like_methylTransf"/>
</dbReference>
<evidence type="ECO:0000313" key="13">
    <source>
        <dbReference type="EMBL" id="SSW94560.1"/>
    </source>
</evidence>
<comment type="catalytic activity">
    <reaction evidence="10">
        <text>5-aminomethyl-2-thiouridine(34) in tRNA + S-adenosyl-L-methionine = 5-methylaminomethyl-2-thiouridine(34) in tRNA + S-adenosyl-L-homocysteine + H(+)</text>
        <dbReference type="Rhea" id="RHEA:19569"/>
        <dbReference type="Rhea" id="RHEA-COMP:10195"/>
        <dbReference type="Rhea" id="RHEA-COMP:10197"/>
        <dbReference type="ChEBI" id="CHEBI:15378"/>
        <dbReference type="ChEBI" id="CHEBI:57856"/>
        <dbReference type="ChEBI" id="CHEBI:59789"/>
        <dbReference type="ChEBI" id="CHEBI:74454"/>
        <dbReference type="ChEBI" id="CHEBI:74455"/>
        <dbReference type="EC" id="2.1.1.61"/>
    </reaction>
</comment>
<comment type="subcellular location">
    <subcellularLocation>
        <location evidence="10">Cytoplasm</location>
    </subcellularLocation>
</comment>
<comment type="similarity">
    <text evidence="10">In the N-terminal section; belongs to the methyltransferase superfamily. tRNA (mnm(5)s(2)U34)-methyltransferase family.</text>
</comment>
<dbReference type="GO" id="GO:0005737">
    <property type="term" value="C:cytoplasm"/>
    <property type="evidence" value="ECO:0007669"/>
    <property type="project" value="UniProtKB-SubCell"/>
</dbReference>
<keyword evidence="8 10" id="KW-0560">Oxidoreductase</keyword>
<evidence type="ECO:0000256" key="3">
    <source>
        <dbReference type="ARBA" id="ARBA00022630"/>
    </source>
</evidence>
<dbReference type="Pfam" id="PF01266">
    <property type="entry name" value="DAO"/>
    <property type="match status" value="1"/>
</dbReference>
<dbReference type="NCBIfam" id="NF002481">
    <property type="entry name" value="PRK01747.1-2"/>
    <property type="match status" value="1"/>
</dbReference>
<keyword evidence="2 10" id="KW-0489">Methyltransferase</keyword>
<dbReference type="PANTHER" id="PTHR13847">
    <property type="entry name" value="SARCOSINE DEHYDROGENASE-RELATED"/>
    <property type="match status" value="1"/>
</dbReference>
<accession>A0A3B0LXN7</accession>
<evidence type="ECO:0000256" key="6">
    <source>
        <dbReference type="ARBA" id="ARBA00022694"/>
    </source>
</evidence>
<proteinExistence type="inferred from homology"/>
<organism evidence="13">
    <name type="scientific">Arsenophonus endosymbiont of Trialeurodes vaporariorum</name>
    <dbReference type="NCBI Taxonomy" id="235567"/>
    <lineage>
        <taxon>Bacteria</taxon>
        <taxon>Pseudomonadati</taxon>
        <taxon>Pseudomonadota</taxon>
        <taxon>Gammaproteobacteria</taxon>
        <taxon>Enterobacterales</taxon>
        <taxon>Morganellaceae</taxon>
        <taxon>Arsenophonus</taxon>
    </lineage>
</organism>
<dbReference type="EC" id="2.1.1.61" evidence="10"/>
<evidence type="ECO:0000256" key="7">
    <source>
        <dbReference type="ARBA" id="ARBA00022827"/>
    </source>
</evidence>
<keyword evidence="7 10" id="KW-0274">FAD</keyword>
<name>A0A3B0LXN7_9GAMM</name>
<reference evidence="13" key="1">
    <citation type="submission" date="2018-04" db="EMBL/GenBank/DDBJ databases">
        <authorList>
            <person name="Go L.Y."/>
            <person name="Mitchell J.A."/>
        </authorList>
    </citation>
    <scope>NUCLEOTIDE SEQUENCE</scope>
    <source>
        <strain evidence="13">ARTV</strain>
    </source>
</reference>
<evidence type="ECO:0000256" key="8">
    <source>
        <dbReference type="ARBA" id="ARBA00023002"/>
    </source>
</evidence>
<dbReference type="EMBL" id="UFQR01000001">
    <property type="protein sequence ID" value="SSW94560.1"/>
    <property type="molecule type" value="Genomic_DNA"/>
</dbReference>
<dbReference type="FunFam" id="3.40.50.150:FF:000107">
    <property type="entry name" value="tRNA 5-methylaminomethyl-2-thiouridine biosynthesis bifunctional protein MnmC"/>
    <property type="match status" value="1"/>
</dbReference>
<dbReference type="HAMAP" id="MF_01102">
    <property type="entry name" value="MnmC"/>
    <property type="match status" value="1"/>
</dbReference>
<keyword evidence="1 10" id="KW-0963">Cytoplasm</keyword>
<keyword evidence="5 10" id="KW-0949">S-adenosyl-L-methionine</keyword>
<dbReference type="NCBIfam" id="NF033855">
    <property type="entry name" value="tRNA_MNMC2"/>
    <property type="match status" value="1"/>
</dbReference>
<dbReference type="InterPro" id="IPR006076">
    <property type="entry name" value="FAD-dep_OxRdtase"/>
</dbReference>
<comment type="cofactor">
    <cofactor evidence="10">
        <name>FAD</name>
        <dbReference type="ChEBI" id="CHEBI:57692"/>
    </cofactor>
</comment>
<evidence type="ECO:0000256" key="1">
    <source>
        <dbReference type="ARBA" id="ARBA00022490"/>
    </source>
</evidence>
<dbReference type="EC" id="1.5.-.-" evidence="10"/>
<feature type="region of interest" description="FAD-dependent cmnm(5)s(2)U34 oxidoreductase" evidence="10">
    <location>
        <begin position="282"/>
        <end position="688"/>
    </location>
</feature>
<dbReference type="InterPro" id="IPR017610">
    <property type="entry name" value="tRNA_S-uridine_synth_MnmC_C"/>
</dbReference>